<organism evidence="1">
    <name type="scientific">Capitella teleta</name>
    <name type="common">Polychaete worm</name>
    <dbReference type="NCBI Taxonomy" id="283909"/>
    <lineage>
        <taxon>Eukaryota</taxon>
        <taxon>Metazoa</taxon>
        <taxon>Spiralia</taxon>
        <taxon>Lophotrochozoa</taxon>
        <taxon>Annelida</taxon>
        <taxon>Polychaeta</taxon>
        <taxon>Sedentaria</taxon>
        <taxon>Scolecida</taxon>
        <taxon>Capitellidae</taxon>
        <taxon>Capitella</taxon>
    </lineage>
</organism>
<dbReference type="OMA" id="WERSLAK"/>
<dbReference type="HOGENOM" id="CLU_107850_0_0_1"/>
<dbReference type="GO" id="GO:0031213">
    <property type="term" value="C:RSF complex"/>
    <property type="evidence" value="ECO:0007669"/>
    <property type="project" value="InterPro"/>
</dbReference>
<dbReference type="InterPro" id="IPR028938">
    <property type="entry name" value="Rsf1-like"/>
</dbReference>
<evidence type="ECO:0000313" key="2">
    <source>
        <dbReference type="EnsemblMetazoa" id="CapteP94680"/>
    </source>
</evidence>
<name>R7V8D5_CAPTE</name>
<reference evidence="2" key="3">
    <citation type="submission" date="2015-06" db="UniProtKB">
        <authorList>
            <consortium name="EnsemblMetazoa"/>
        </authorList>
    </citation>
    <scope>IDENTIFICATION</scope>
</reference>
<evidence type="ECO:0000313" key="1">
    <source>
        <dbReference type="EMBL" id="ELU12025.1"/>
    </source>
</evidence>
<dbReference type="EMBL" id="KB296213">
    <property type="protein sequence ID" value="ELU12025.1"/>
    <property type="molecule type" value="Genomic_DNA"/>
</dbReference>
<dbReference type="AlphaFoldDB" id="R7V8D5"/>
<evidence type="ECO:0000313" key="3">
    <source>
        <dbReference type="Proteomes" id="UP000014760"/>
    </source>
</evidence>
<dbReference type="STRING" id="283909.R7V8D5"/>
<dbReference type="PANTHER" id="PTHR14296:SF16">
    <property type="entry name" value="REMODELING AND SPACING FACTOR 1"/>
    <property type="match status" value="1"/>
</dbReference>
<keyword evidence="3" id="KW-1185">Reference proteome</keyword>
<reference evidence="3" key="1">
    <citation type="submission" date="2012-12" db="EMBL/GenBank/DDBJ databases">
        <authorList>
            <person name="Hellsten U."/>
            <person name="Grimwood J."/>
            <person name="Chapman J.A."/>
            <person name="Shapiro H."/>
            <person name="Aerts A."/>
            <person name="Otillar R.P."/>
            <person name="Terry A.Y."/>
            <person name="Boore J.L."/>
            <person name="Simakov O."/>
            <person name="Marletaz F."/>
            <person name="Cho S.-J."/>
            <person name="Edsinger-Gonzales E."/>
            <person name="Havlak P."/>
            <person name="Kuo D.-H."/>
            <person name="Larsson T."/>
            <person name="Lv J."/>
            <person name="Arendt D."/>
            <person name="Savage R."/>
            <person name="Osoegawa K."/>
            <person name="de Jong P."/>
            <person name="Lindberg D.R."/>
            <person name="Seaver E.C."/>
            <person name="Weisblat D.A."/>
            <person name="Putnam N.H."/>
            <person name="Grigoriev I.V."/>
            <person name="Rokhsar D.S."/>
        </authorList>
    </citation>
    <scope>NUCLEOTIDE SEQUENCE</scope>
    <source>
        <strain evidence="3">I ESC-2004</strain>
    </source>
</reference>
<gene>
    <name evidence="1" type="ORF">CAPTEDRAFT_94680</name>
</gene>
<dbReference type="PANTHER" id="PTHR14296">
    <property type="entry name" value="REMODELING AND SPACING FACTOR 1"/>
    <property type="match status" value="1"/>
</dbReference>
<dbReference type="OrthoDB" id="10055895at2759"/>
<accession>R7V8D5</accession>
<dbReference type="GO" id="GO:0042393">
    <property type="term" value="F:histone binding"/>
    <property type="evidence" value="ECO:0007669"/>
    <property type="project" value="TreeGrafter"/>
</dbReference>
<proteinExistence type="predicted"/>
<sequence length="182" mass="21731">MADEEASSPREIHNNPHFAVVCSFFQRYGLILGLPDLSFNQLQVWIEDTRQLNRNFQEILLKLLRRWKSNVSVDRLEKTLIKFCYTYSQVDAWELEEFGFQRCKLSTKLRILKNLVEGQFDFNTKFKEKINDLTATDLRFLPLGRDSTGLAYWFLLDNDFNVRVYREQQDDVDSETWEMVVR</sequence>
<reference evidence="1 3" key="2">
    <citation type="journal article" date="2013" name="Nature">
        <title>Insights into bilaterian evolution from three spiralian genomes.</title>
        <authorList>
            <person name="Simakov O."/>
            <person name="Marletaz F."/>
            <person name="Cho S.J."/>
            <person name="Edsinger-Gonzales E."/>
            <person name="Havlak P."/>
            <person name="Hellsten U."/>
            <person name="Kuo D.H."/>
            <person name="Larsson T."/>
            <person name="Lv J."/>
            <person name="Arendt D."/>
            <person name="Savage R."/>
            <person name="Osoegawa K."/>
            <person name="de Jong P."/>
            <person name="Grimwood J."/>
            <person name="Chapman J.A."/>
            <person name="Shapiro H."/>
            <person name="Aerts A."/>
            <person name="Otillar R.P."/>
            <person name="Terry A.Y."/>
            <person name="Boore J.L."/>
            <person name="Grigoriev I.V."/>
            <person name="Lindberg D.R."/>
            <person name="Seaver E.C."/>
            <person name="Weisblat D.A."/>
            <person name="Putnam N.H."/>
            <person name="Rokhsar D.S."/>
        </authorList>
    </citation>
    <scope>NUCLEOTIDE SEQUENCE</scope>
    <source>
        <strain evidence="1 3">I ESC-2004</strain>
    </source>
</reference>
<dbReference type="Proteomes" id="UP000014760">
    <property type="component" value="Unassembled WGS sequence"/>
</dbReference>
<protein>
    <submittedName>
        <fullName evidence="1 2">Uncharacterized protein</fullName>
    </submittedName>
</protein>
<dbReference type="EnsemblMetazoa" id="CapteT94680">
    <property type="protein sequence ID" value="CapteP94680"/>
    <property type="gene ID" value="CapteG94680"/>
</dbReference>
<dbReference type="EMBL" id="AMQN01005512">
    <property type="status" value="NOT_ANNOTATED_CDS"/>
    <property type="molecule type" value="Genomic_DNA"/>
</dbReference>
<dbReference type="GO" id="GO:0045892">
    <property type="term" value="P:negative regulation of DNA-templated transcription"/>
    <property type="evidence" value="ECO:0007669"/>
    <property type="project" value="TreeGrafter"/>
</dbReference>